<dbReference type="AlphaFoldDB" id="T1K5U8"/>
<evidence type="ECO:0000313" key="10">
    <source>
        <dbReference type="Proteomes" id="UP000015104"/>
    </source>
</evidence>
<keyword evidence="7" id="KW-0472">Membrane</keyword>
<evidence type="ECO:0000256" key="1">
    <source>
        <dbReference type="ARBA" id="ARBA00004906"/>
    </source>
</evidence>
<keyword evidence="4" id="KW-0833">Ubl conjugation pathway</keyword>
<dbReference type="FunFam" id="1.20.1310.10:FF:000014">
    <property type="entry name" value="Cullin 5"/>
    <property type="match status" value="2"/>
</dbReference>
<dbReference type="GO" id="GO:0006511">
    <property type="term" value="P:ubiquitin-dependent protein catabolic process"/>
    <property type="evidence" value="ECO:0007669"/>
    <property type="project" value="InterPro"/>
</dbReference>
<dbReference type="Pfam" id="PF00888">
    <property type="entry name" value="Cullin"/>
    <property type="match status" value="2"/>
</dbReference>
<dbReference type="InterPro" id="IPR016159">
    <property type="entry name" value="Cullin_repeat-like_dom_sf"/>
</dbReference>
<keyword evidence="7" id="KW-0812">Transmembrane</keyword>
<dbReference type="STRING" id="32264.T1K5U8"/>
<keyword evidence="7" id="KW-1133">Transmembrane helix</keyword>
<dbReference type="Gene3D" id="1.20.1310.10">
    <property type="entry name" value="Cullin Repeats"/>
    <property type="match status" value="3"/>
</dbReference>
<keyword evidence="5" id="KW-0832">Ubl conjugation</keyword>
<dbReference type="SUPFAM" id="SSF74788">
    <property type="entry name" value="Cullin repeat-like"/>
    <property type="match status" value="2"/>
</dbReference>
<keyword evidence="10" id="KW-1185">Reference proteome</keyword>
<comment type="similarity">
    <text evidence="2">Belongs to the cullin family.</text>
</comment>
<reference evidence="9" key="2">
    <citation type="submission" date="2015-06" db="UniProtKB">
        <authorList>
            <consortium name="EnsemblMetazoa"/>
        </authorList>
    </citation>
    <scope>IDENTIFICATION</scope>
</reference>
<dbReference type="GO" id="GO:0031625">
    <property type="term" value="F:ubiquitin protein ligase binding"/>
    <property type="evidence" value="ECO:0007669"/>
    <property type="project" value="InterPro"/>
</dbReference>
<evidence type="ECO:0000259" key="8">
    <source>
        <dbReference type="Pfam" id="PF00888"/>
    </source>
</evidence>
<evidence type="ECO:0000313" key="9">
    <source>
        <dbReference type="EnsemblMetazoa" id="tetur05g07580.1"/>
    </source>
</evidence>
<dbReference type="eggNOG" id="KOG2285">
    <property type="taxonomic scope" value="Eukaryota"/>
</dbReference>
<evidence type="ECO:0000256" key="4">
    <source>
        <dbReference type="ARBA" id="ARBA00022786"/>
    </source>
</evidence>
<evidence type="ECO:0000256" key="6">
    <source>
        <dbReference type="ARBA" id="ARBA00040451"/>
    </source>
</evidence>
<proteinExistence type="inferred from homology"/>
<evidence type="ECO:0000256" key="7">
    <source>
        <dbReference type="SAM" id="Phobius"/>
    </source>
</evidence>
<feature type="domain" description="Cullin N-terminal" evidence="8">
    <location>
        <begin position="284"/>
        <end position="374"/>
    </location>
</feature>
<name>T1K5U8_TETUR</name>
<reference evidence="10" key="1">
    <citation type="submission" date="2011-08" db="EMBL/GenBank/DDBJ databases">
        <authorList>
            <person name="Rombauts S."/>
        </authorList>
    </citation>
    <scope>NUCLEOTIDE SEQUENCE</scope>
    <source>
        <strain evidence="10">London</strain>
    </source>
</reference>
<feature type="transmembrane region" description="Helical" evidence="7">
    <location>
        <begin position="12"/>
        <end position="31"/>
    </location>
</feature>
<dbReference type="HOGENOM" id="CLU_2457684_0_0_1"/>
<comment type="pathway">
    <text evidence="1">Protein modification; protein ubiquitination.</text>
</comment>
<accession>T1K5U8</accession>
<organism evidence="9 10">
    <name type="scientific">Tetranychus urticae</name>
    <name type="common">Two-spotted spider mite</name>
    <dbReference type="NCBI Taxonomy" id="32264"/>
    <lineage>
        <taxon>Eukaryota</taxon>
        <taxon>Metazoa</taxon>
        <taxon>Ecdysozoa</taxon>
        <taxon>Arthropoda</taxon>
        <taxon>Chelicerata</taxon>
        <taxon>Arachnida</taxon>
        <taxon>Acari</taxon>
        <taxon>Acariformes</taxon>
        <taxon>Trombidiformes</taxon>
        <taxon>Prostigmata</taxon>
        <taxon>Eleutherengona</taxon>
        <taxon>Raphignathae</taxon>
        <taxon>Tetranychoidea</taxon>
        <taxon>Tetranychidae</taxon>
        <taxon>Tetranychus</taxon>
    </lineage>
</organism>
<feature type="domain" description="Cullin N-terminal" evidence="8">
    <location>
        <begin position="120"/>
        <end position="252"/>
    </location>
</feature>
<sequence>MTKVNIYLIKSKFHLIFFICIIYSFLFYFYFPPQTTSQFEDYWPSMQQAISKLLQQEDVSKLKCQELFWNMHVILQWDEKAKANIQDALPRDVLEFIPEAQATVLSHHDDQSFNTKNFINEENIVRKLMHNSWNEKIFTNIKHRLQDSAVKLVPALNDTGVRVLRTNNKDLILWESLNLMFRWLDRIEEGEEPILNHLEEHIVHRGLADISLILILFTKYGTLVKEAFNDDPRFLTGRDKAFKQVVNDTSKAKANIQDALPRDVLEFIPEAQATVLSHHDDQSLLKAYVAMYNSWNENIFTNIKNRLQDSAVKLVHAERNGEAFDSQLVIGVRESFVNLGSNANDVTIYMENFEKAYIESTEAFIISKVQQPMNKLNFSSLNSS</sequence>
<evidence type="ECO:0000256" key="2">
    <source>
        <dbReference type="ARBA" id="ARBA00006019"/>
    </source>
</evidence>
<dbReference type="Proteomes" id="UP000015104">
    <property type="component" value="Unassembled WGS sequence"/>
</dbReference>
<dbReference type="PANTHER" id="PTHR11932">
    <property type="entry name" value="CULLIN"/>
    <property type="match status" value="1"/>
</dbReference>
<dbReference type="InterPro" id="IPR045093">
    <property type="entry name" value="Cullin"/>
</dbReference>
<evidence type="ECO:0000256" key="5">
    <source>
        <dbReference type="ARBA" id="ARBA00022843"/>
    </source>
</evidence>
<keyword evidence="3" id="KW-1017">Isopeptide bond</keyword>
<dbReference type="EnsemblMetazoa" id="tetur05g07580.1">
    <property type="protein sequence ID" value="tetur05g07580.1"/>
    <property type="gene ID" value="tetur05g07580"/>
</dbReference>
<dbReference type="InterPro" id="IPR001373">
    <property type="entry name" value="Cullin_N"/>
</dbReference>
<evidence type="ECO:0000256" key="3">
    <source>
        <dbReference type="ARBA" id="ARBA00022499"/>
    </source>
</evidence>
<protein>
    <recommendedName>
        <fullName evidence="6">Cullin-5</fullName>
    </recommendedName>
</protein>
<dbReference type="EMBL" id="CAEY01001590">
    <property type="status" value="NOT_ANNOTATED_CDS"/>
    <property type="molecule type" value="Genomic_DNA"/>
</dbReference>